<reference evidence="1" key="1">
    <citation type="submission" date="2020-05" db="EMBL/GenBank/DDBJ databases">
        <authorList>
            <person name="Chiriac C."/>
            <person name="Salcher M."/>
            <person name="Ghai R."/>
            <person name="Kavagutti S V."/>
        </authorList>
    </citation>
    <scope>NUCLEOTIDE SEQUENCE</scope>
</reference>
<evidence type="ECO:0000313" key="1">
    <source>
        <dbReference type="EMBL" id="CAB5207111.1"/>
    </source>
</evidence>
<accession>A0A6J7WCY1</accession>
<proteinExistence type="predicted"/>
<name>A0A6J7WCY1_9CAUD</name>
<organism evidence="1">
    <name type="scientific">uncultured Caudovirales phage</name>
    <dbReference type="NCBI Taxonomy" id="2100421"/>
    <lineage>
        <taxon>Viruses</taxon>
        <taxon>Duplodnaviria</taxon>
        <taxon>Heunggongvirae</taxon>
        <taxon>Uroviricota</taxon>
        <taxon>Caudoviricetes</taxon>
        <taxon>Peduoviridae</taxon>
        <taxon>Maltschvirus</taxon>
        <taxon>Maltschvirus maltsch</taxon>
    </lineage>
</organism>
<gene>
    <name evidence="1" type="ORF">UFOVP180_28</name>
</gene>
<sequence length="142" mass="16997">MNKTLTQRGIELWQHIAELMNNKVKKHGKLPANDEDIWNNTLHQWTNAEWLMIIAVMERLYQNHPEYFAAGHITSVRQCRDLILTYNTNFNRVMNQREIDMDHKGRAWRGACTFREVWNNVHGINLPTEIKTRAYKATRHWQ</sequence>
<dbReference type="EMBL" id="LR798227">
    <property type="protein sequence ID" value="CAB5207111.1"/>
    <property type="molecule type" value="Genomic_DNA"/>
</dbReference>
<protein>
    <submittedName>
        <fullName evidence="1">Uncharacterized protein</fullName>
    </submittedName>
</protein>